<dbReference type="Proteomes" id="UP000663873">
    <property type="component" value="Unassembled WGS sequence"/>
</dbReference>
<evidence type="ECO:0008006" key="11">
    <source>
        <dbReference type="Google" id="ProtNLM"/>
    </source>
</evidence>
<evidence type="ECO:0000313" key="1">
    <source>
        <dbReference type="EMBL" id="CAF3203658.1"/>
    </source>
</evidence>
<dbReference type="GO" id="GO:0003676">
    <property type="term" value="F:nucleic acid binding"/>
    <property type="evidence" value="ECO:0007669"/>
    <property type="project" value="InterPro"/>
</dbReference>
<evidence type="ECO:0000313" key="10">
    <source>
        <dbReference type="Proteomes" id="UP000663873"/>
    </source>
</evidence>
<dbReference type="Proteomes" id="UP000663862">
    <property type="component" value="Unassembled WGS sequence"/>
</dbReference>
<dbReference type="AlphaFoldDB" id="A0A817QAK4"/>
<evidence type="ECO:0000313" key="3">
    <source>
        <dbReference type="EMBL" id="CAF3575149.1"/>
    </source>
</evidence>
<organism evidence="1 9">
    <name type="scientific">Rotaria socialis</name>
    <dbReference type="NCBI Taxonomy" id="392032"/>
    <lineage>
        <taxon>Eukaryota</taxon>
        <taxon>Metazoa</taxon>
        <taxon>Spiralia</taxon>
        <taxon>Gnathifera</taxon>
        <taxon>Rotifera</taxon>
        <taxon>Eurotatoria</taxon>
        <taxon>Bdelloidea</taxon>
        <taxon>Philodinida</taxon>
        <taxon>Philodinidae</taxon>
        <taxon>Rotaria</taxon>
    </lineage>
</organism>
<gene>
    <name evidence="2" type="ORF">FME351_LOCUS2207</name>
    <name evidence="4" type="ORF">GRG538_LOCUS32511</name>
    <name evidence="6" type="ORF">HFQ381_LOCUS30910</name>
    <name evidence="3" type="ORF">LUA448_LOCUS29155</name>
    <name evidence="8" type="ORF">QYT958_LOCUS29059</name>
    <name evidence="1" type="ORF">TIS948_LOCUS12738</name>
    <name evidence="7" type="ORF">TSG867_LOCUS31950</name>
    <name evidence="5" type="ORF">UJA718_LOCUS14333</name>
</gene>
<dbReference type="PANTHER" id="PTHR47326:SF1">
    <property type="entry name" value="HTH PSQ-TYPE DOMAIN-CONTAINING PROTEIN"/>
    <property type="match status" value="1"/>
</dbReference>
<name>A0A817QAK4_9BILA</name>
<dbReference type="EMBL" id="CAJNXB010001940">
    <property type="protein sequence ID" value="CAF3203658.1"/>
    <property type="molecule type" value="Genomic_DNA"/>
</dbReference>
<comment type="caution">
    <text evidence="1">The sequence shown here is derived from an EMBL/GenBank/DDBJ whole genome shotgun (WGS) entry which is preliminary data.</text>
</comment>
<dbReference type="EMBL" id="CAJOBR010008265">
    <property type="protein sequence ID" value="CAF4876765.1"/>
    <property type="molecule type" value="Genomic_DNA"/>
</dbReference>
<dbReference type="EMBL" id="CAJOBP010002011">
    <property type="protein sequence ID" value="CAF4328466.1"/>
    <property type="molecule type" value="Genomic_DNA"/>
</dbReference>
<dbReference type="EMBL" id="CAJNYU010000087">
    <property type="protein sequence ID" value="CAF3328486.1"/>
    <property type="molecule type" value="Genomic_DNA"/>
</dbReference>
<dbReference type="EMBL" id="CAJNYT010005736">
    <property type="protein sequence ID" value="CAF3771153.1"/>
    <property type="molecule type" value="Genomic_DNA"/>
</dbReference>
<evidence type="ECO:0000313" key="8">
    <source>
        <dbReference type="EMBL" id="CAF4876765.1"/>
    </source>
</evidence>
<evidence type="ECO:0000313" key="4">
    <source>
        <dbReference type="EMBL" id="CAF3771153.1"/>
    </source>
</evidence>
<proteinExistence type="predicted"/>
<evidence type="ECO:0000313" key="7">
    <source>
        <dbReference type="EMBL" id="CAF4672594.1"/>
    </source>
</evidence>
<dbReference type="Proteomes" id="UP000663848">
    <property type="component" value="Unassembled WGS sequence"/>
</dbReference>
<dbReference type="EMBL" id="CAJNYD010004153">
    <property type="protein sequence ID" value="CAF3575149.1"/>
    <property type="molecule type" value="Genomic_DNA"/>
</dbReference>
<protein>
    <recommendedName>
        <fullName evidence="11">Transposase</fullName>
    </recommendedName>
</protein>
<dbReference type="InterPro" id="IPR036397">
    <property type="entry name" value="RNaseH_sf"/>
</dbReference>
<dbReference type="Proteomes" id="UP000663869">
    <property type="component" value="Unassembled WGS sequence"/>
</dbReference>
<evidence type="ECO:0000313" key="6">
    <source>
        <dbReference type="EMBL" id="CAF4551624.1"/>
    </source>
</evidence>
<dbReference type="Proteomes" id="UP000663872">
    <property type="component" value="Unassembled WGS sequence"/>
</dbReference>
<dbReference type="Gene3D" id="3.30.420.10">
    <property type="entry name" value="Ribonuclease H-like superfamily/Ribonuclease H"/>
    <property type="match status" value="1"/>
</dbReference>
<accession>A0A817QAK4</accession>
<evidence type="ECO:0000313" key="5">
    <source>
        <dbReference type="EMBL" id="CAF4328466.1"/>
    </source>
</evidence>
<dbReference type="EMBL" id="CAJOBQ010006504">
    <property type="protein sequence ID" value="CAF4672594.1"/>
    <property type="molecule type" value="Genomic_DNA"/>
</dbReference>
<evidence type="ECO:0000313" key="2">
    <source>
        <dbReference type="EMBL" id="CAF3328486.1"/>
    </source>
</evidence>
<evidence type="ECO:0000313" key="9">
    <source>
        <dbReference type="Proteomes" id="UP000663825"/>
    </source>
</evidence>
<dbReference type="EMBL" id="CAJOBO010005832">
    <property type="protein sequence ID" value="CAF4551624.1"/>
    <property type="molecule type" value="Genomic_DNA"/>
</dbReference>
<dbReference type="PANTHER" id="PTHR47326">
    <property type="entry name" value="TRANSPOSABLE ELEMENT TC3 TRANSPOSASE-LIKE PROTEIN"/>
    <property type="match status" value="1"/>
</dbReference>
<dbReference type="Proteomes" id="UP000663825">
    <property type="component" value="Unassembled WGS sequence"/>
</dbReference>
<sequence>MVTTSPNLSVRQGSVQAGISKRSYHDAMNILHLKPYHPSLIVNLNEDDFDRRSKFCEMWLEKFNNDPNLIDHIFWSDEAKFNRNGVVNGHNCTYWSSENPHIKFEVPNTKQGVMVWCGLTSSGLLGPYFFKETVTGPVYKQMLIDYAWPYLKHKRLYFQHDGAGPHYAIVVRDWLDEKFPGRWIGRRGSFDWPARPPDLTPCDFFLWGYLKDIVFREPFATIAQLQNKIEQACAHVTYKMCEEACHSVAHRLRDCLDNEGQFLSY</sequence>
<dbReference type="Proteomes" id="UP000663851">
    <property type="component" value="Unassembled WGS sequence"/>
</dbReference>
<keyword evidence="10" id="KW-1185">Reference proteome</keyword>
<reference evidence="1" key="1">
    <citation type="submission" date="2021-02" db="EMBL/GenBank/DDBJ databases">
        <authorList>
            <person name="Nowell W R."/>
        </authorList>
    </citation>
    <scope>NUCLEOTIDE SEQUENCE</scope>
</reference>
<dbReference type="OrthoDB" id="10024116at2759"/>
<dbReference type="Proteomes" id="UP000663833">
    <property type="component" value="Unassembled WGS sequence"/>
</dbReference>